<evidence type="ECO:0000313" key="2">
    <source>
        <dbReference type="Proteomes" id="UP000050482"/>
    </source>
</evidence>
<dbReference type="OrthoDB" id="2974415at2"/>
<dbReference type="PATRIC" id="fig|471514.4.peg.3460"/>
<sequence>MNAVELKPVNAWPVTRYGAPPGKYRDENGDGLSGWFVREYKTVKHMLALSNGDVCSRYRFPTVRVPFQSPMHRWENLWHVGGSNTVAEDGSNVNTHESLFNDVAAGLKPMGFFSGPREEIERYARRAIELGLPRSINAYPWCEGYAELGVCQHGRIGELFDIEAVITSYRLLGNTLWCNFDFLRDDEDKLRELAEHQLFEPKCNQKLN</sequence>
<dbReference type="AlphaFoldDB" id="A0A0P9CJH7"/>
<dbReference type="STRING" id="471514.AN477_13870"/>
<evidence type="ECO:0000313" key="1">
    <source>
        <dbReference type="EMBL" id="KPV43172.1"/>
    </source>
</evidence>
<dbReference type="RefSeq" id="WP_054969766.1">
    <property type="nucleotide sequence ID" value="NZ_LJCO01000056.1"/>
</dbReference>
<organism evidence="1 2">
    <name type="scientific">Alicyclobacillus ferrooxydans</name>
    <dbReference type="NCBI Taxonomy" id="471514"/>
    <lineage>
        <taxon>Bacteria</taxon>
        <taxon>Bacillati</taxon>
        <taxon>Bacillota</taxon>
        <taxon>Bacilli</taxon>
        <taxon>Bacillales</taxon>
        <taxon>Alicyclobacillaceae</taxon>
        <taxon>Alicyclobacillus</taxon>
    </lineage>
</organism>
<proteinExistence type="predicted"/>
<gene>
    <name evidence="1" type="ORF">AN477_13870</name>
</gene>
<name>A0A0P9CJH7_9BACL</name>
<accession>A0A0P9CJH7</accession>
<protein>
    <submittedName>
        <fullName evidence="1">Uncharacterized protein</fullName>
    </submittedName>
</protein>
<dbReference type="EMBL" id="LJCO01000056">
    <property type="protein sequence ID" value="KPV43172.1"/>
    <property type="molecule type" value="Genomic_DNA"/>
</dbReference>
<keyword evidence="2" id="KW-1185">Reference proteome</keyword>
<reference evidence="1 2" key="1">
    <citation type="submission" date="2015-09" db="EMBL/GenBank/DDBJ databases">
        <title>Draft genome sequence of Alicyclobacillus ferrooxydans DSM 22381.</title>
        <authorList>
            <person name="Hemp J."/>
        </authorList>
    </citation>
    <scope>NUCLEOTIDE SEQUENCE [LARGE SCALE GENOMIC DNA]</scope>
    <source>
        <strain evidence="1 2">TC-34</strain>
    </source>
</reference>
<dbReference type="Proteomes" id="UP000050482">
    <property type="component" value="Unassembled WGS sequence"/>
</dbReference>
<comment type="caution">
    <text evidence="1">The sequence shown here is derived from an EMBL/GenBank/DDBJ whole genome shotgun (WGS) entry which is preliminary data.</text>
</comment>